<dbReference type="RefSeq" id="WP_037455975.1">
    <property type="nucleotide sequence ID" value="NZ_JFHR01000062.1"/>
</dbReference>
<organism evidence="1 2">
    <name type="scientific">Sphingobium chlorophenolicum</name>
    <dbReference type="NCBI Taxonomy" id="46429"/>
    <lineage>
        <taxon>Bacteria</taxon>
        <taxon>Pseudomonadati</taxon>
        <taxon>Pseudomonadota</taxon>
        <taxon>Alphaproteobacteria</taxon>
        <taxon>Sphingomonadales</taxon>
        <taxon>Sphingomonadaceae</taxon>
        <taxon>Sphingobium</taxon>
    </lineage>
</organism>
<accession>A0A081R9F9</accession>
<sequence length="141" mass="15701">MILLPDELRTRLRAEARCNAEQPGHDPRSESRASLRPIAKFFNPLSPATWLVTELAQDGDTLFGLADPGFGCPELGYFSLREIEGIRLPYGLRIERDCAFVSMHPLSVWADMARRAGSILQAQTLLARSLMARPTDELPPP</sequence>
<evidence type="ECO:0008006" key="3">
    <source>
        <dbReference type="Google" id="ProtNLM"/>
    </source>
</evidence>
<gene>
    <name evidence="1" type="ORF">BV95_03906</name>
</gene>
<name>A0A081R9F9_SPHCR</name>
<dbReference type="Pfam" id="PF11171">
    <property type="entry name" value="DUF2958"/>
    <property type="match status" value="1"/>
</dbReference>
<dbReference type="AlphaFoldDB" id="A0A081R9F9"/>
<dbReference type="EMBL" id="JFHR01000062">
    <property type="protein sequence ID" value="KEQ51832.1"/>
    <property type="molecule type" value="Genomic_DNA"/>
</dbReference>
<comment type="caution">
    <text evidence="1">The sequence shown here is derived from an EMBL/GenBank/DDBJ whole genome shotgun (WGS) entry which is preliminary data.</text>
</comment>
<evidence type="ECO:0000313" key="2">
    <source>
        <dbReference type="Proteomes" id="UP000028411"/>
    </source>
</evidence>
<evidence type="ECO:0000313" key="1">
    <source>
        <dbReference type="EMBL" id="KEQ51832.1"/>
    </source>
</evidence>
<dbReference type="OrthoDB" id="1070337at2"/>
<dbReference type="PATRIC" id="fig|46429.4.peg.3895"/>
<proteinExistence type="predicted"/>
<dbReference type="Proteomes" id="UP000028411">
    <property type="component" value="Unassembled WGS sequence"/>
</dbReference>
<reference evidence="1 2" key="1">
    <citation type="submission" date="2014-02" db="EMBL/GenBank/DDBJ databases">
        <title>Whole genome sequence of Sphingobium chlorophenolicum NBRC 16172.</title>
        <authorList>
            <person name="Gan H.M."/>
            <person name="Gan H.Y."/>
            <person name="Chew T.H."/>
            <person name="Savka M.A."/>
        </authorList>
    </citation>
    <scope>NUCLEOTIDE SEQUENCE [LARGE SCALE GENOMIC DNA]</scope>
    <source>
        <strain evidence="1 2">NBRC 16172</strain>
    </source>
</reference>
<dbReference type="eggNOG" id="COG3616">
    <property type="taxonomic scope" value="Bacteria"/>
</dbReference>
<protein>
    <recommendedName>
        <fullName evidence="3">DUF2958 domain-containing protein</fullName>
    </recommendedName>
</protein>
<dbReference type="InterPro" id="IPR021341">
    <property type="entry name" value="DUF2958"/>
</dbReference>